<proteinExistence type="predicted"/>
<evidence type="ECO:0000313" key="1">
    <source>
        <dbReference type="EMBL" id="KAL0937913.1"/>
    </source>
</evidence>
<accession>A0ACC3Z1E6</accession>
<reference evidence="1 2" key="1">
    <citation type="journal article" date="2020" name="Phytopathology">
        <title>Genome Sequence Resources of Colletotrichum truncatum, C. plurivorum, C. musicola, and C. sojae: Four Species Pathogenic to Soybean (Glycine max).</title>
        <authorList>
            <person name="Rogerio F."/>
            <person name="Boufleur T.R."/>
            <person name="Ciampi-Guillardi M."/>
            <person name="Sukno S.A."/>
            <person name="Thon M.R."/>
            <person name="Massola Junior N.S."/>
            <person name="Baroncelli R."/>
        </authorList>
    </citation>
    <scope>NUCLEOTIDE SEQUENCE [LARGE SCALE GENOMIC DNA]</scope>
    <source>
        <strain evidence="1 2">CMES1059</strain>
    </source>
</reference>
<comment type="caution">
    <text evidence="1">The sequence shown here is derived from an EMBL/GenBank/DDBJ whole genome shotgun (WGS) entry which is preliminary data.</text>
</comment>
<keyword evidence="2" id="KW-1185">Reference proteome</keyword>
<organism evidence="1 2">
    <name type="scientific">Colletotrichum truncatum</name>
    <name type="common">Anthracnose fungus</name>
    <name type="synonym">Colletotrichum capsici</name>
    <dbReference type="NCBI Taxonomy" id="5467"/>
    <lineage>
        <taxon>Eukaryota</taxon>
        <taxon>Fungi</taxon>
        <taxon>Dikarya</taxon>
        <taxon>Ascomycota</taxon>
        <taxon>Pezizomycotina</taxon>
        <taxon>Sordariomycetes</taxon>
        <taxon>Hypocreomycetidae</taxon>
        <taxon>Glomerellales</taxon>
        <taxon>Glomerellaceae</taxon>
        <taxon>Colletotrichum</taxon>
        <taxon>Colletotrichum truncatum species complex</taxon>
    </lineage>
</organism>
<dbReference type="EMBL" id="VUJX02000004">
    <property type="protein sequence ID" value="KAL0937913.1"/>
    <property type="molecule type" value="Genomic_DNA"/>
</dbReference>
<gene>
    <name evidence="1" type="ORF">CTRU02_207644</name>
</gene>
<sequence>MHSNKPGPLSEMGLRLGLFGFNLGTREALIWDEGNVRFSMTSVKGLGDAVVGVLRNPEATADKYLLASSLTVSQNEILDALEKVTESKWTVKRTTTSEQLEKGRSLLAAGDPTGAFALISAGYWGNVPGIEHAYDGEGTSSSELLGVAPESIEETINKALGNS</sequence>
<protein>
    <submittedName>
        <fullName evidence="1">NmrA-like family protein</fullName>
    </submittedName>
</protein>
<dbReference type="Proteomes" id="UP000805649">
    <property type="component" value="Unassembled WGS sequence"/>
</dbReference>
<evidence type="ECO:0000313" key="2">
    <source>
        <dbReference type="Proteomes" id="UP000805649"/>
    </source>
</evidence>
<name>A0ACC3Z1E6_COLTU</name>